<dbReference type="InterPro" id="IPR023214">
    <property type="entry name" value="HAD_sf"/>
</dbReference>
<keyword evidence="10" id="KW-0547">Nucleotide-binding</keyword>
<comment type="similarity">
    <text evidence="2 10">Belongs to the cation transport ATPase (P-type) (TC 3.A.3) family. Type IB subfamily.</text>
</comment>
<dbReference type="PANTHER" id="PTHR48085:SF5">
    <property type="entry name" value="CADMIUM_ZINC-TRANSPORTING ATPASE HMA4-RELATED"/>
    <property type="match status" value="1"/>
</dbReference>
<keyword evidence="10" id="KW-1003">Cell membrane</keyword>
<feature type="domain" description="P-type ATPase A" evidence="11">
    <location>
        <begin position="143"/>
        <end position="241"/>
    </location>
</feature>
<dbReference type="AlphaFoldDB" id="A0A838BP88"/>
<dbReference type="SUPFAM" id="SSF81665">
    <property type="entry name" value="Calcium ATPase, transmembrane domain M"/>
    <property type="match status" value="1"/>
</dbReference>
<accession>A0A838BP88</accession>
<feature type="transmembrane region" description="Helical" evidence="10">
    <location>
        <begin position="63"/>
        <end position="83"/>
    </location>
</feature>
<organism evidence="12 13">
    <name type="scientific">Microvirga mediterraneensis</name>
    <dbReference type="NCBI Taxonomy" id="2754695"/>
    <lineage>
        <taxon>Bacteria</taxon>
        <taxon>Pseudomonadati</taxon>
        <taxon>Pseudomonadota</taxon>
        <taxon>Alphaproteobacteria</taxon>
        <taxon>Hyphomicrobiales</taxon>
        <taxon>Methylobacteriaceae</taxon>
        <taxon>Microvirga</taxon>
    </lineage>
</organism>
<dbReference type="PROSITE" id="PS00154">
    <property type="entry name" value="ATPASE_E1_E2"/>
    <property type="match status" value="1"/>
</dbReference>
<evidence type="ECO:0000256" key="5">
    <source>
        <dbReference type="ARBA" id="ARBA00022967"/>
    </source>
</evidence>
<feature type="transmembrane region" description="Helical" evidence="10">
    <location>
        <begin position="590"/>
        <end position="609"/>
    </location>
</feature>
<dbReference type="GO" id="GO:0016463">
    <property type="term" value="F:P-type zinc transporter activity"/>
    <property type="evidence" value="ECO:0007669"/>
    <property type="project" value="UniProtKB-EC"/>
</dbReference>
<proteinExistence type="inferred from homology"/>
<feature type="transmembrane region" description="Helical" evidence="10">
    <location>
        <begin position="282"/>
        <end position="303"/>
    </location>
</feature>
<dbReference type="SFLD" id="SFLDF00027">
    <property type="entry name" value="p-type_atpase"/>
    <property type="match status" value="1"/>
</dbReference>
<keyword evidence="3 10" id="KW-0812">Transmembrane</keyword>
<evidence type="ECO:0000256" key="6">
    <source>
        <dbReference type="ARBA" id="ARBA00022989"/>
    </source>
</evidence>
<dbReference type="InterPro" id="IPR051014">
    <property type="entry name" value="Cation_Transport_ATPase_IB"/>
</dbReference>
<dbReference type="Gene3D" id="3.40.1110.10">
    <property type="entry name" value="Calcium-transporting ATPase, cytoplasmic domain N"/>
    <property type="match status" value="1"/>
</dbReference>
<keyword evidence="13" id="KW-1185">Reference proteome</keyword>
<dbReference type="PANTHER" id="PTHR48085">
    <property type="entry name" value="CADMIUM/ZINC-TRANSPORTING ATPASE HMA2-RELATED"/>
    <property type="match status" value="1"/>
</dbReference>
<dbReference type="InterPro" id="IPR059000">
    <property type="entry name" value="ATPase_P-type_domA"/>
</dbReference>
<dbReference type="Gene3D" id="2.70.150.10">
    <property type="entry name" value="Calcium-transporting ATPase, cytoplasmic transduction domain A"/>
    <property type="match status" value="1"/>
</dbReference>
<reference evidence="12 13" key="1">
    <citation type="submission" date="2020-07" db="EMBL/GenBank/DDBJ databases">
        <title>Draft genome and description of Microvirga mediterraneensis Marseille-Q2068 sp. nov.</title>
        <authorList>
            <person name="Boxberger M."/>
        </authorList>
    </citation>
    <scope>NUCLEOTIDE SEQUENCE [LARGE SCALE GENOMIC DNA]</scope>
    <source>
        <strain evidence="12 13">Marseille-Q2068</strain>
    </source>
</reference>
<dbReference type="InterPro" id="IPR036412">
    <property type="entry name" value="HAD-like_sf"/>
</dbReference>
<dbReference type="Pfam" id="PF00702">
    <property type="entry name" value="Hydrolase"/>
    <property type="match status" value="1"/>
</dbReference>
<dbReference type="SFLD" id="SFLDS00003">
    <property type="entry name" value="Haloacid_Dehalogenase"/>
    <property type="match status" value="1"/>
</dbReference>
<comment type="catalytic activity">
    <reaction evidence="9">
        <text>Zn(2+)(in) + ATP + H2O = Zn(2+)(out) + ADP + phosphate + H(+)</text>
        <dbReference type="Rhea" id="RHEA:20621"/>
        <dbReference type="ChEBI" id="CHEBI:15377"/>
        <dbReference type="ChEBI" id="CHEBI:15378"/>
        <dbReference type="ChEBI" id="CHEBI:29105"/>
        <dbReference type="ChEBI" id="CHEBI:30616"/>
        <dbReference type="ChEBI" id="CHEBI:43474"/>
        <dbReference type="ChEBI" id="CHEBI:456216"/>
        <dbReference type="EC" id="7.2.2.12"/>
    </reaction>
</comment>
<evidence type="ECO:0000256" key="7">
    <source>
        <dbReference type="ARBA" id="ARBA00023136"/>
    </source>
</evidence>
<keyword evidence="7 10" id="KW-0472">Membrane</keyword>
<sequence length="639" mass="66676">MPGLEKTDPPALSGLGLSRTPGLPSLQELHRFLRPILVMVPAFGLVLGLGMRIAGSGQGAGMVWALATLPVLVALLIEIVASLRRGDVGLDIVAALSMSGALVFGEYLAAVVVALMYAGGQYLESFAERRANREMTALLARVPRVALRHRDGRLEEVALETVAPGDRLLVRQGDVVPVDGLIENGVAVLDQSALTGESIPVQKRAGEPVMSGVTNAGDAFDLTATRRADESTYAGVIRLIEAAQRSKAPMSRLADRYAMAFLALTVGLAGGAWLWSGDPIRALAVLVIATPCPLILAVPVAIVSGVSRAAKAGVLVKGGRALEGLTRVTGLVIDKTGTLTHGQAQLAEILSVSDMPHDRILQLAASLDQASKHVIAQALVAEARDRRLDLLPPTEVVEVPGEGLEGIVDGRRVAVGGIRYVSQRVPRIVQTVSENHRPAGAVIVAVSVDGQEAGLLVLADPLRMEAARVVDSLRSLGITRIVLATGDRREVAQAVTVGLHLNEVHAELTPDRKIAIVQDEKRYGPVMMIGDGVNDAPALAAADVGVAMGARGAAASAEAADVVLLVDQLDKLPAAIVAARRSRRIALQSVYVGIGLSLVGMVAAGLGYITPVQGALIQEAIDVAVILNALRALWGPEPS</sequence>
<feature type="transmembrane region" description="Helical" evidence="10">
    <location>
        <begin position="257"/>
        <end position="276"/>
    </location>
</feature>
<dbReference type="InterPro" id="IPR044492">
    <property type="entry name" value="P_typ_ATPase_HD_dom"/>
</dbReference>
<dbReference type="EMBL" id="JACDXJ010000001">
    <property type="protein sequence ID" value="MBA1156266.1"/>
    <property type="molecule type" value="Genomic_DNA"/>
</dbReference>
<evidence type="ECO:0000256" key="2">
    <source>
        <dbReference type="ARBA" id="ARBA00006024"/>
    </source>
</evidence>
<feature type="transmembrane region" description="Helical" evidence="10">
    <location>
        <begin position="32"/>
        <end position="51"/>
    </location>
</feature>
<evidence type="ECO:0000313" key="12">
    <source>
        <dbReference type="EMBL" id="MBA1156266.1"/>
    </source>
</evidence>
<dbReference type="NCBIfam" id="TIGR01494">
    <property type="entry name" value="ATPase_P-type"/>
    <property type="match status" value="1"/>
</dbReference>
<feature type="transmembrane region" description="Helical" evidence="10">
    <location>
        <begin position="95"/>
        <end position="120"/>
    </location>
</feature>
<evidence type="ECO:0000259" key="11">
    <source>
        <dbReference type="Pfam" id="PF00122"/>
    </source>
</evidence>
<evidence type="ECO:0000256" key="1">
    <source>
        <dbReference type="ARBA" id="ARBA00004370"/>
    </source>
</evidence>
<keyword evidence="5" id="KW-1278">Translocase</keyword>
<keyword evidence="10" id="KW-0067">ATP-binding</keyword>
<dbReference type="NCBIfam" id="TIGR01525">
    <property type="entry name" value="ATPase-IB_hvy"/>
    <property type="match status" value="1"/>
</dbReference>
<evidence type="ECO:0000256" key="3">
    <source>
        <dbReference type="ARBA" id="ARBA00022692"/>
    </source>
</evidence>
<dbReference type="GO" id="GO:0005886">
    <property type="term" value="C:plasma membrane"/>
    <property type="evidence" value="ECO:0007669"/>
    <property type="project" value="UniProtKB-SubCell"/>
</dbReference>
<dbReference type="RefSeq" id="WP_181051841.1">
    <property type="nucleotide sequence ID" value="NZ_JACDXJ010000001.1"/>
</dbReference>
<keyword evidence="6 10" id="KW-1133">Transmembrane helix</keyword>
<evidence type="ECO:0000313" key="13">
    <source>
        <dbReference type="Proteomes" id="UP000572984"/>
    </source>
</evidence>
<dbReference type="InterPro" id="IPR023298">
    <property type="entry name" value="ATPase_P-typ_TM_dom_sf"/>
</dbReference>
<dbReference type="GO" id="GO:0005524">
    <property type="term" value="F:ATP binding"/>
    <property type="evidence" value="ECO:0007669"/>
    <property type="project" value="UniProtKB-UniRule"/>
</dbReference>
<dbReference type="Gene3D" id="3.40.50.1000">
    <property type="entry name" value="HAD superfamily/HAD-like"/>
    <property type="match status" value="1"/>
</dbReference>
<name>A0A838BP88_9HYPH</name>
<dbReference type="InterPro" id="IPR023299">
    <property type="entry name" value="ATPase_P-typ_cyto_dom_N"/>
</dbReference>
<dbReference type="GO" id="GO:0046872">
    <property type="term" value="F:metal ion binding"/>
    <property type="evidence" value="ECO:0007669"/>
    <property type="project" value="UniProtKB-KW"/>
</dbReference>
<protein>
    <recommendedName>
        <fullName evidence="8">P-type Zn(2+) transporter</fullName>
        <ecNumber evidence="8">7.2.2.12</ecNumber>
    </recommendedName>
</protein>
<dbReference type="SFLD" id="SFLDG00002">
    <property type="entry name" value="C1.7:_P-type_atpase_like"/>
    <property type="match status" value="1"/>
</dbReference>
<dbReference type="SUPFAM" id="SSF81653">
    <property type="entry name" value="Calcium ATPase, transduction domain A"/>
    <property type="match status" value="1"/>
</dbReference>
<dbReference type="Pfam" id="PF00122">
    <property type="entry name" value="E1-E2_ATPase"/>
    <property type="match status" value="1"/>
</dbReference>
<dbReference type="GO" id="GO:0016887">
    <property type="term" value="F:ATP hydrolysis activity"/>
    <property type="evidence" value="ECO:0007669"/>
    <property type="project" value="InterPro"/>
</dbReference>
<gene>
    <name evidence="12" type="ORF">H0S73_09020</name>
</gene>
<keyword evidence="4 10" id="KW-0479">Metal-binding</keyword>
<comment type="subcellular location">
    <subcellularLocation>
        <location evidence="10">Cell membrane</location>
    </subcellularLocation>
    <subcellularLocation>
        <location evidence="1">Membrane</location>
    </subcellularLocation>
</comment>
<evidence type="ECO:0000256" key="8">
    <source>
        <dbReference type="ARBA" id="ARBA00039097"/>
    </source>
</evidence>
<dbReference type="GO" id="GO:0015086">
    <property type="term" value="F:cadmium ion transmembrane transporter activity"/>
    <property type="evidence" value="ECO:0007669"/>
    <property type="project" value="TreeGrafter"/>
</dbReference>
<comment type="caution">
    <text evidence="12">The sequence shown here is derived from an EMBL/GenBank/DDBJ whole genome shotgun (WGS) entry which is preliminary data.</text>
</comment>
<dbReference type="InterPro" id="IPR027256">
    <property type="entry name" value="P-typ_ATPase_IB"/>
</dbReference>
<dbReference type="Proteomes" id="UP000572984">
    <property type="component" value="Unassembled WGS sequence"/>
</dbReference>
<evidence type="ECO:0000256" key="10">
    <source>
        <dbReference type="RuleBase" id="RU362081"/>
    </source>
</evidence>
<dbReference type="InterPro" id="IPR018303">
    <property type="entry name" value="ATPase_P-typ_P_site"/>
</dbReference>
<dbReference type="EC" id="7.2.2.12" evidence="8"/>
<evidence type="ECO:0000256" key="9">
    <source>
        <dbReference type="ARBA" id="ARBA00047308"/>
    </source>
</evidence>
<evidence type="ECO:0000256" key="4">
    <source>
        <dbReference type="ARBA" id="ARBA00022723"/>
    </source>
</evidence>
<dbReference type="PRINTS" id="PR00119">
    <property type="entry name" value="CATATPASE"/>
</dbReference>
<dbReference type="SUPFAM" id="SSF56784">
    <property type="entry name" value="HAD-like"/>
    <property type="match status" value="1"/>
</dbReference>
<dbReference type="InterPro" id="IPR001757">
    <property type="entry name" value="P_typ_ATPase"/>
</dbReference>
<dbReference type="InterPro" id="IPR008250">
    <property type="entry name" value="ATPase_P-typ_transduc_dom_A_sf"/>
</dbReference>